<proteinExistence type="predicted"/>
<gene>
    <name evidence="2" type="ORF">SNOG_20142</name>
</gene>
<dbReference type="Proteomes" id="UP000001055">
    <property type="component" value="Unassembled WGS sequence"/>
</dbReference>
<evidence type="ECO:0000256" key="1">
    <source>
        <dbReference type="SAM" id="MobiDB-lite"/>
    </source>
</evidence>
<dbReference type="VEuPathDB" id="FungiDB:JI435_201420"/>
<feature type="compositionally biased region" description="Polar residues" evidence="1">
    <location>
        <begin position="12"/>
        <end position="23"/>
    </location>
</feature>
<dbReference type="HOGENOM" id="CLU_595977_0_0_1"/>
<dbReference type="RefSeq" id="XP_001803569.1">
    <property type="nucleotide sequence ID" value="XM_001803517.1"/>
</dbReference>
<feature type="region of interest" description="Disordered" evidence="1">
    <location>
        <begin position="70"/>
        <end position="91"/>
    </location>
</feature>
<feature type="region of interest" description="Disordered" evidence="1">
    <location>
        <begin position="1"/>
        <end position="23"/>
    </location>
</feature>
<accession>A9JXD9</accession>
<dbReference type="eggNOG" id="ENOG502SUXE">
    <property type="taxonomic scope" value="Eukaryota"/>
</dbReference>
<organism evidence="2 3">
    <name type="scientific">Phaeosphaeria nodorum (strain SN15 / ATCC MYA-4574 / FGSC 10173)</name>
    <name type="common">Glume blotch fungus</name>
    <name type="synonym">Parastagonospora nodorum</name>
    <dbReference type="NCBI Taxonomy" id="321614"/>
    <lineage>
        <taxon>Eukaryota</taxon>
        <taxon>Fungi</taxon>
        <taxon>Dikarya</taxon>
        <taxon>Ascomycota</taxon>
        <taxon>Pezizomycotina</taxon>
        <taxon>Dothideomycetes</taxon>
        <taxon>Pleosporomycetidae</taxon>
        <taxon>Pleosporales</taxon>
        <taxon>Pleosporineae</taxon>
        <taxon>Phaeosphaeriaceae</taxon>
        <taxon>Parastagonospora</taxon>
    </lineage>
</organism>
<dbReference type="GeneID" id="5980486"/>
<sequence>MASADSPPANAATESASMEQVITDTSTPLIRLVDDADVNSDPPQVEEDNNADLYIVTPPAYTQSIAEGEQTVDAEEVQEEKPDGPSRSPDREAFALAFPRAVNEHPEPARPATPLHVLQERARGNAPLAPTGPDPVLSHYLTEPATIVSLIGIQACSLLPNRPAIWLMKRKKMALSPLAATVLVKEGLICAKDLELISQHPGARRDPTDPISGILLGVYDTVGEISLGLVAGPVELGRQATPVLRRYESSQRENPNGNTQPLTGRELLGAPQAAGKVALEAGKGLGRIVTASLKTPMVVLNGVTRGFHNLPKAYGEEVRVYENVTGVKSGMRVGAKSFAYGLGDGLLDLFMKPVQGAQRNGALGVVTGFAKGVGNLVFTHCFNAPHANADALGAVGVLGYTSVGIYKEIRNIKFADDDETCPADLVRKLGEAEYAAATDSDKLYVVRVWCQTMMHVRLV</sequence>
<name>A9JXD9_PHANO</name>
<dbReference type="STRING" id="321614.A9JXD9"/>
<dbReference type="KEGG" id="pno:SNOG_20142"/>
<evidence type="ECO:0000313" key="3">
    <source>
        <dbReference type="Proteomes" id="UP000001055"/>
    </source>
</evidence>
<dbReference type="EMBL" id="CH445350">
    <property type="protein sequence ID" value="EDP89828.1"/>
    <property type="molecule type" value="Genomic_DNA"/>
</dbReference>
<reference evidence="3" key="1">
    <citation type="journal article" date="2007" name="Plant Cell">
        <title>Dothideomycete-plant interactions illuminated by genome sequencing and EST analysis of the wheat pathogen Stagonospora nodorum.</title>
        <authorList>
            <person name="Hane J.K."/>
            <person name="Lowe R.G."/>
            <person name="Solomon P.S."/>
            <person name="Tan K.C."/>
            <person name="Schoch C.L."/>
            <person name="Spatafora J.W."/>
            <person name="Crous P.W."/>
            <person name="Kodira C."/>
            <person name="Birren B.W."/>
            <person name="Galagan J.E."/>
            <person name="Torriani S.F."/>
            <person name="McDonald B.A."/>
            <person name="Oliver R.P."/>
        </authorList>
    </citation>
    <scope>NUCLEOTIDE SEQUENCE [LARGE SCALE GENOMIC DNA]</scope>
    <source>
        <strain evidence="3">SN15 / ATCC MYA-4574 / FGSC 10173</strain>
    </source>
</reference>
<evidence type="ECO:0000313" key="2">
    <source>
        <dbReference type="EMBL" id="EDP89828.1"/>
    </source>
</evidence>
<dbReference type="InParanoid" id="A9JXD9"/>
<dbReference type="AlphaFoldDB" id="A9JXD9"/>
<protein>
    <submittedName>
        <fullName evidence="2">Uncharacterized protein</fullName>
    </submittedName>
</protein>
<feature type="compositionally biased region" description="Basic and acidic residues" evidence="1">
    <location>
        <begin position="79"/>
        <end position="91"/>
    </location>
</feature>